<dbReference type="InterPro" id="IPR055268">
    <property type="entry name" value="PCB-like"/>
</dbReference>
<evidence type="ECO:0000256" key="8">
    <source>
        <dbReference type="ARBA" id="ARBA00023267"/>
    </source>
</evidence>
<feature type="binding site" evidence="11">
    <location>
        <position position="894"/>
    </location>
    <ligand>
        <name>substrate</name>
    </ligand>
</feature>
<dbReference type="SUPFAM" id="SSF51569">
    <property type="entry name" value="Aldolase"/>
    <property type="match status" value="1"/>
</dbReference>
<feature type="domain" description="ATP-grasp" evidence="15">
    <location>
        <begin position="123"/>
        <end position="319"/>
    </location>
</feature>
<dbReference type="PROSITE" id="PS50968">
    <property type="entry name" value="BIOTINYL_LIPOYL"/>
    <property type="match status" value="1"/>
</dbReference>
<dbReference type="InterPro" id="IPR005930">
    <property type="entry name" value="Pyruv_COase"/>
</dbReference>
<dbReference type="EMBL" id="PNHE01000005">
    <property type="protein sequence ID" value="PMC58896.1"/>
    <property type="molecule type" value="Genomic_DNA"/>
</dbReference>
<dbReference type="Pfam" id="PF00682">
    <property type="entry name" value="HMGL-like"/>
    <property type="match status" value="1"/>
</dbReference>
<dbReference type="InterPro" id="IPR011764">
    <property type="entry name" value="Biotin_carboxylation_dom"/>
</dbReference>
<evidence type="ECO:0000256" key="6">
    <source>
        <dbReference type="ARBA" id="ARBA00022840"/>
    </source>
</evidence>
<dbReference type="InterPro" id="IPR016185">
    <property type="entry name" value="PreATP-grasp_dom_sf"/>
</dbReference>
<dbReference type="InterPro" id="IPR005481">
    <property type="entry name" value="BC-like_N"/>
</dbReference>
<keyword evidence="7" id="KW-0464">Manganese</keyword>
<dbReference type="InterPro" id="IPR011053">
    <property type="entry name" value="Single_hybrid_motif"/>
</dbReference>
<dbReference type="InterPro" id="IPR011054">
    <property type="entry name" value="Rudment_hybrid_motif"/>
</dbReference>
<evidence type="ECO:0000313" key="19">
    <source>
        <dbReference type="Proteomes" id="UP000235682"/>
    </source>
</evidence>
<dbReference type="PROSITE" id="PS50975">
    <property type="entry name" value="ATP_GRASP"/>
    <property type="match status" value="1"/>
</dbReference>
<dbReference type="PROSITE" id="PS50979">
    <property type="entry name" value="BC"/>
    <property type="match status" value="1"/>
</dbReference>
<keyword evidence="19" id="KW-1185">Reference proteome</keyword>
<evidence type="ECO:0000259" key="15">
    <source>
        <dbReference type="PROSITE" id="PS50975"/>
    </source>
</evidence>
<evidence type="ECO:0000256" key="1">
    <source>
        <dbReference type="ARBA" id="ARBA00001953"/>
    </source>
</evidence>
<dbReference type="SUPFAM" id="SSF89000">
    <property type="entry name" value="post-HMGL domain-like"/>
    <property type="match status" value="1"/>
</dbReference>
<keyword evidence="4 12" id="KW-0479">Metal-binding</keyword>
<dbReference type="FunFam" id="3.40.50.20:FF:000010">
    <property type="entry name" value="Propionyl-CoA carboxylase subunit alpha"/>
    <property type="match status" value="1"/>
</dbReference>
<dbReference type="EC" id="6.4.1.1" evidence="2 9"/>
<feature type="binding site" evidence="12">
    <location>
        <position position="761"/>
    </location>
    <ligand>
        <name>Mn(2+)</name>
        <dbReference type="ChEBI" id="CHEBI:29035"/>
    </ligand>
</feature>
<dbReference type="Gene3D" id="3.10.600.10">
    <property type="entry name" value="pyruvate carboxylase f1077a mutant domain"/>
    <property type="match status" value="2"/>
</dbReference>
<comment type="catalytic activity">
    <reaction evidence="9">
        <text>hydrogencarbonate + pyruvate + ATP = oxaloacetate + ADP + phosphate + H(+)</text>
        <dbReference type="Rhea" id="RHEA:20844"/>
        <dbReference type="ChEBI" id="CHEBI:15361"/>
        <dbReference type="ChEBI" id="CHEBI:15378"/>
        <dbReference type="ChEBI" id="CHEBI:16452"/>
        <dbReference type="ChEBI" id="CHEBI:17544"/>
        <dbReference type="ChEBI" id="CHEBI:30616"/>
        <dbReference type="ChEBI" id="CHEBI:43474"/>
        <dbReference type="ChEBI" id="CHEBI:456216"/>
        <dbReference type="EC" id="6.4.1.1"/>
    </reaction>
</comment>
<feature type="binding site" evidence="12">
    <location>
        <position position="759"/>
    </location>
    <ligand>
        <name>Mn(2+)</name>
        <dbReference type="ChEBI" id="CHEBI:29035"/>
    </ligand>
</feature>
<dbReference type="GO" id="GO:0005737">
    <property type="term" value="C:cytoplasm"/>
    <property type="evidence" value="ECO:0007669"/>
    <property type="project" value="TreeGrafter"/>
</dbReference>
<dbReference type="InterPro" id="IPR000891">
    <property type="entry name" value="PYR_CT"/>
</dbReference>
<evidence type="ECO:0000313" key="18">
    <source>
        <dbReference type="EMBL" id="PMC58896.1"/>
    </source>
</evidence>
<dbReference type="FunFam" id="3.30.470.20:FF:000012">
    <property type="entry name" value="Pyruvate carboxylase"/>
    <property type="match status" value="1"/>
</dbReference>
<comment type="function">
    <text evidence="9">Catalyzes a 2-step reaction, involving the ATP-dependent carboxylation of the covalently attached biotin in the first step and the transfer of the carboxyl group to pyruvate in the second.</text>
</comment>
<accession>A0A2N6SPD2</accession>
<dbReference type="PIRSF" id="PIRSF001594">
    <property type="entry name" value="Pyruv_carbox"/>
    <property type="match status" value="1"/>
</dbReference>
<comment type="caution">
    <text evidence="18">The sequence shown here is derived from an EMBL/GenBank/DDBJ whole genome shotgun (WGS) entry which is preliminary data.</text>
</comment>
<dbReference type="PROSITE" id="PS00867">
    <property type="entry name" value="CPSASE_2"/>
    <property type="match status" value="1"/>
</dbReference>
<dbReference type="SUPFAM" id="SSF51246">
    <property type="entry name" value="Rudiment single hybrid motif"/>
    <property type="match status" value="1"/>
</dbReference>
<dbReference type="PROSITE" id="PS50991">
    <property type="entry name" value="PYR_CT"/>
    <property type="match status" value="1"/>
</dbReference>
<dbReference type="SUPFAM" id="SSF51230">
    <property type="entry name" value="Single hybrid motif"/>
    <property type="match status" value="1"/>
</dbReference>
<dbReference type="InterPro" id="IPR005482">
    <property type="entry name" value="Biotin_COase_C"/>
</dbReference>
<evidence type="ECO:0000256" key="10">
    <source>
        <dbReference type="PIRSR" id="PIRSR001594-1"/>
    </source>
</evidence>
<feature type="active site" evidence="10">
    <location>
        <position position="294"/>
    </location>
</feature>
<dbReference type="FunFam" id="2.40.50.100:FF:000003">
    <property type="entry name" value="Acetyl-CoA carboxylase biotin carboxyl carrier protein"/>
    <property type="match status" value="1"/>
</dbReference>
<dbReference type="NCBIfam" id="NF006761">
    <property type="entry name" value="PRK09282.1"/>
    <property type="match status" value="1"/>
</dbReference>
<dbReference type="SUPFAM" id="SSF52440">
    <property type="entry name" value="PreATP-grasp domain"/>
    <property type="match status" value="1"/>
</dbReference>
<dbReference type="Gene3D" id="3.20.20.70">
    <property type="entry name" value="Aldolase class I"/>
    <property type="match status" value="1"/>
</dbReference>
<evidence type="ECO:0000259" key="14">
    <source>
        <dbReference type="PROSITE" id="PS50968"/>
    </source>
</evidence>
<feature type="domain" description="Biotin carboxylation" evidence="16">
    <location>
        <begin position="3"/>
        <end position="455"/>
    </location>
</feature>
<dbReference type="SMART" id="SM00878">
    <property type="entry name" value="Biotin_carb_C"/>
    <property type="match status" value="1"/>
</dbReference>
<feature type="binding site" evidence="11">
    <location>
        <position position="238"/>
    </location>
    <ligand>
        <name>ATP</name>
        <dbReference type="ChEBI" id="CHEBI:30616"/>
    </ligand>
</feature>
<organism evidence="18 19">
    <name type="scientific">Dolosicoccus paucivorans</name>
    <dbReference type="NCBI Taxonomy" id="84521"/>
    <lineage>
        <taxon>Bacteria</taxon>
        <taxon>Bacillati</taxon>
        <taxon>Bacillota</taxon>
        <taxon>Bacilli</taxon>
        <taxon>Lactobacillales</taxon>
        <taxon>Aerococcaceae</taxon>
        <taxon>Dolosicoccus</taxon>
    </lineage>
</organism>
<evidence type="ECO:0000256" key="2">
    <source>
        <dbReference type="ARBA" id="ARBA00013057"/>
    </source>
</evidence>
<dbReference type="GO" id="GO:0046872">
    <property type="term" value="F:metal ion binding"/>
    <property type="evidence" value="ECO:0007669"/>
    <property type="project" value="UniProtKB-KW"/>
</dbReference>
<keyword evidence="18" id="KW-0670">Pyruvate</keyword>
<dbReference type="GO" id="GO:0004736">
    <property type="term" value="F:pyruvate carboxylase activity"/>
    <property type="evidence" value="ECO:0007669"/>
    <property type="project" value="UniProtKB-EC"/>
</dbReference>
<dbReference type="Proteomes" id="UP000235682">
    <property type="component" value="Unassembled WGS sequence"/>
</dbReference>
<dbReference type="Pfam" id="PF00289">
    <property type="entry name" value="Biotin_carb_N"/>
    <property type="match status" value="1"/>
</dbReference>
<dbReference type="Gene3D" id="3.30.470.20">
    <property type="entry name" value="ATP-grasp fold, B domain"/>
    <property type="match status" value="1"/>
</dbReference>
<evidence type="ECO:0000256" key="4">
    <source>
        <dbReference type="ARBA" id="ARBA00022723"/>
    </source>
</evidence>
<feature type="domain" description="Lipoyl-binding" evidence="14">
    <location>
        <begin position="1089"/>
        <end position="1164"/>
    </location>
</feature>
<evidence type="ECO:0000256" key="3">
    <source>
        <dbReference type="ARBA" id="ARBA00022598"/>
    </source>
</evidence>
<dbReference type="RefSeq" id="WP_102233306.1">
    <property type="nucleotide sequence ID" value="NZ_PNHE01000005.1"/>
</dbReference>
<dbReference type="NCBIfam" id="TIGR01235">
    <property type="entry name" value="pyruv_carbox"/>
    <property type="match status" value="1"/>
</dbReference>
<dbReference type="GO" id="GO:0005524">
    <property type="term" value="F:ATP binding"/>
    <property type="evidence" value="ECO:0007669"/>
    <property type="project" value="UniProtKB-UniRule"/>
</dbReference>
<dbReference type="Pfam" id="PF00364">
    <property type="entry name" value="Biotin_lipoyl"/>
    <property type="match status" value="1"/>
</dbReference>
<feature type="binding site" description="via carbamate group" evidence="12">
    <location>
        <position position="730"/>
    </location>
    <ligand>
        <name>Mn(2+)</name>
        <dbReference type="ChEBI" id="CHEBI:29035"/>
    </ligand>
</feature>
<dbReference type="Pfam" id="PF02785">
    <property type="entry name" value="Biotin_carb_C"/>
    <property type="match status" value="1"/>
</dbReference>
<feature type="domain" description="Pyruvate carboxyltransferase" evidence="17">
    <location>
        <begin position="551"/>
        <end position="823"/>
    </location>
</feature>
<dbReference type="PANTHER" id="PTHR43778:SF2">
    <property type="entry name" value="PYRUVATE CARBOXYLASE, MITOCHONDRIAL"/>
    <property type="match status" value="1"/>
</dbReference>
<sequence>MNQIKTVLVANRGEIAIRIMRACQELNIRTIAIFSNEDINSLHRQKADESYLIGENLGPREAYLDIEGIIQLAKDKQVDAIHPGYGFLSENETFARRCQEEGIIFIGPEIKHLQMFGNKTRARQTALDAGLPVIPGTDGTVESVEEVKQYAKEMGYPVIIKAVSGGGGKGMRIVYSPEEIEEAYNRTRSEAMSSFGNDDLYVEKYIESPKHIEVQILGDHHGNVIHLYERDCSIQRRHQKVVEVAPSFNLSKKMRQQLTDASLQLMNHVEYLNAGTVEFLVSGDDFYFIEVNPRIQVEHTLTELITGIDIVKAQIQIAQGLSLFDESVDIPTQENIHIRGYAIQCRITTEDPLNNFAPDSGRITSYNSPGGVGIRLDAGDAFSGANITPHYDSLLVKISSYAMSQAGAIHKMARALQEMKINGVKTNIRFLEKILHSEAFQQGDYDTLFIDTHPELFDFIPPRDRGNKLLNYIANVTVNGFPSIEKGEKPSFEQRPIPLTSNLRREVIPSSGNRKKRWEDLSTKEPTNFKLLLDEKGPEAVVQAVLDEKKVLLTDSTLRDAHQSILTTRLRTTDMTPVAAFINETLNDYFSLEMWGGATFDVAYNFLKESPWDRLRQLRELIPNIPFQMLLRASNAVGYTNYPDNVIDKFIKTSAKEGIDVFRIFDSLNWLETMKYPIEAALETGKIVEGAICYTGDILNPDRSSIYTLDYYVNLAKEIEALGVHTLAIKDMSGILKPEAAYQLVKALKETVDIPLHLHTHDTSGNGLLTYSRAIDAGVDIVDTANAIMGGQNSQPTANALYYARQGTDRQILNNQQANEALSDYWKVTRSYYKPFETDIISDWPEVYEYEMPGGQYSNLRMQAVSLGLGDRFDEVLDMYRRVNLLFGDIVKVTPSSKVVGDMALFMVQNDLDEESVLTQGKTLDFPESVVSFFKGDIGQPAGGMNKELQAVVLKGGKAYTGRPGDLLAPYNFEEAKAIVEEYQYESAKETQLLSYALYPKVYTDYLQYRDEFGDISQLDTPTFFYGMELNESITVELEPGKRLMIELTSIGPVKSDGTRTLFFNLNGLLHQVEVQDQNAQTTTTLTPKADRSNPNHIGAQMPGTIFAVEVEEGQEVDVNDVLLITEAMKMETTVQAPFKGVIRKLHCQKGDSIKAGDLLIEIDPL</sequence>
<keyword evidence="3 9" id="KW-0436">Ligase</keyword>
<gene>
    <name evidence="18" type="ORF">CJ205_02275</name>
</gene>
<evidence type="ECO:0000256" key="13">
    <source>
        <dbReference type="PIRSR" id="PIRSR001594-4"/>
    </source>
</evidence>
<dbReference type="InterPro" id="IPR000089">
    <property type="entry name" value="Biotin_lipoyl"/>
</dbReference>
<keyword evidence="5 9" id="KW-0547">Nucleotide-binding</keyword>
<dbReference type="STRING" id="84521.SAMN04487994_101826"/>
<feature type="binding site" evidence="11">
    <location>
        <position position="632"/>
    </location>
    <ligand>
        <name>substrate</name>
    </ligand>
</feature>
<evidence type="ECO:0000259" key="17">
    <source>
        <dbReference type="PROSITE" id="PS50991"/>
    </source>
</evidence>
<comment type="cofactor">
    <cofactor evidence="1 9">
        <name>biotin</name>
        <dbReference type="ChEBI" id="CHEBI:57586"/>
    </cofactor>
</comment>
<feature type="modified residue" description="N6-carboxylysine" evidence="13">
    <location>
        <position position="730"/>
    </location>
</feature>
<protein>
    <recommendedName>
        <fullName evidence="2 9">Pyruvate carboxylase</fullName>
        <ecNumber evidence="2 9">6.4.1.1</ecNumber>
    </recommendedName>
</protein>
<dbReference type="FunFam" id="3.20.20.70:FF:000033">
    <property type="entry name" value="Pyruvate carboxylase"/>
    <property type="match status" value="1"/>
</dbReference>
<dbReference type="InterPro" id="IPR011761">
    <property type="entry name" value="ATP-grasp"/>
</dbReference>
<dbReference type="FunFam" id="3.30.1490.20:FF:000018">
    <property type="entry name" value="Biotin carboxylase"/>
    <property type="match status" value="1"/>
</dbReference>
<dbReference type="NCBIfam" id="NF009554">
    <property type="entry name" value="PRK12999.1"/>
    <property type="match status" value="1"/>
</dbReference>
<dbReference type="InterPro" id="IPR003379">
    <property type="entry name" value="Carboxylase_cons_dom"/>
</dbReference>
<feature type="binding site" evidence="11">
    <location>
        <position position="203"/>
    </location>
    <ligand>
        <name>ATP</name>
        <dbReference type="ChEBI" id="CHEBI:30616"/>
    </ligand>
</feature>
<evidence type="ECO:0000256" key="12">
    <source>
        <dbReference type="PIRSR" id="PIRSR001594-3"/>
    </source>
</evidence>
<dbReference type="InterPro" id="IPR005479">
    <property type="entry name" value="CPAse_ATP-bd"/>
</dbReference>
<dbReference type="GO" id="GO:0006094">
    <property type="term" value="P:gluconeogenesis"/>
    <property type="evidence" value="ECO:0007669"/>
    <property type="project" value="InterPro"/>
</dbReference>
<keyword evidence="8 9" id="KW-0092">Biotin</keyword>
<evidence type="ECO:0000259" key="16">
    <source>
        <dbReference type="PROSITE" id="PS50979"/>
    </source>
</evidence>
<evidence type="ECO:0000256" key="7">
    <source>
        <dbReference type="ARBA" id="ARBA00023211"/>
    </source>
</evidence>
<feature type="binding site" evidence="11">
    <location>
        <position position="119"/>
    </location>
    <ligand>
        <name>ATP</name>
        <dbReference type="ChEBI" id="CHEBI:30616"/>
    </ligand>
</feature>
<keyword evidence="6 9" id="KW-0067">ATP-binding</keyword>
<feature type="modified residue" description="N6-biotinyllysine" evidence="13">
    <location>
        <position position="1130"/>
    </location>
</feature>
<name>A0A2N6SPD2_9LACT</name>
<proteinExistence type="predicted"/>
<dbReference type="Pfam" id="PF02786">
    <property type="entry name" value="CPSase_L_D2"/>
    <property type="match status" value="1"/>
</dbReference>
<dbReference type="CDD" id="cd06850">
    <property type="entry name" value="biotinyl_domain"/>
    <property type="match status" value="1"/>
</dbReference>
<dbReference type="PANTHER" id="PTHR43778">
    <property type="entry name" value="PYRUVATE CARBOXYLASE"/>
    <property type="match status" value="1"/>
</dbReference>
<feature type="binding site" evidence="12">
    <location>
        <position position="560"/>
    </location>
    <ligand>
        <name>Mn(2+)</name>
        <dbReference type="ChEBI" id="CHEBI:29035"/>
    </ligand>
</feature>
<evidence type="ECO:0000256" key="11">
    <source>
        <dbReference type="PIRSR" id="PIRSR001594-2"/>
    </source>
</evidence>
<dbReference type="Pfam" id="PF02436">
    <property type="entry name" value="PYC_OADA"/>
    <property type="match status" value="1"/>
</dbReference>
<reference evidence="18 19" key="1">
    <citation type="submission" date="2017-09" db="EMBL/GenBank/DDBJ databases">
        <title>Bacterial strain isolated from the female urinary microbiota.</title>
        <authorList>
            <person name="Thomas-White K."/>
            <person name="Kumar N."/>
            <person name="Forster S."/>
            <person name="Putonti C."/>
            <person name="Lawley T."/>
            <person name="Wolfe A.J."/>
        </authorList>
    </citation>
    <scope>NUCLEOTIDE SEQUENCE [LARGE SCALE GENOMIC DNA]</scope>
    <source>
        <strain evidence="18 19">UMB0852</strain>
    </source>
</reference>
<dbReference type="AlphaFoldDB" id="A0A2N6SPD2"/>
<evidence type="ECO:0000256" key="5">
    <source>
        <dbReference type="ARBA" id="ARBA00022741"/>
    </source>
</evidence>
<dbReference type="InterPro" id="IPR013785">
    <property type="entry name" value="Aldolase_TIM"/>
</dbReference>
<dbReference type="Gene3D" id="2.40.50.100">
    <property type="match status" value="1"/>
</dbReference>
<dbReference type="SUPFAM" id="SSF56059">
    <property type="entry name" value="Glutathione synthetase ATP-binding domain-like"/>
    <property type="match status" value="1"/>
</dbReference>
<evidence type="ECO:0000256" key="9">
    <source>
        <dbReference type="PIRNR" id="PIRNR001594"/>
    </source>
</evidence>
<dbReference type="CDD" id="cd07937">
    <property type="entry name" value="DRE_TIM_PC_TC_5S"/>
    <property type="match status" value="1"/>
</dbReference>